<dbReference type="FunFam" id="3.30.200.20:FF:000180">
    <property type="entry name" value="serine/threonine-protein kinase STY46-like"/>
    <property type="match status" value="1"/>
</dbReference>
<dbReference type="OrthoDB" id="339325at2759"/>
<dbReference type="SMART" id="SM00252">
    <property type="entry name" value="SH2"/>
    <property type="match status" value="1"/>
</dbReference>
<dbReference type="VEuPathDB" id="AmoebaDB:ACA1_042070"/>
<keyword evidence="3 10" id="KW-0418">Kinase</keyword>
<dbReference type="PROSITE" id="PS50011">
    <property type="entry name" value="PROTEIN_KINASE_DOM"/>
    <property type="match status" value="1"/>
</dbReference>
<name>L8GW91_ACACF</name>
<dbReference type="STRING" id="1257118.L8GW91"/>
<organism evidence="10 11">
    <name type="scientific">Acanthamoeba castellanii (strain ATCC 30010 / Neff)</name>
    <dbReference type="NCBI Taxonomy" id="1257118"/>
    <lineage>
        <taxon>Eukaryota</taxon>
        <taxon>Amoebozoa</taxon>
        <taxon>Discosea</taxon>
        <taxon>Longamoebia</taxon>
        <taxon>Centramoebida</taxon>
        <taxon>Acanthamoebidae</taxon>
        <taxon>Acanthamoeba</taxon>
    </lineage>
</organism>
<dbReference type="SUPFAM" id="SSF56112">
    <property type="entry name" value="Protein kinase-like (PK-like)"/>
    <property type="match status" value="1"/>
</dbReference>
<evidence type="ECO:0000313" key="11">
    <source>
        <dbReference type="Proteomes" id="UP000011083"/>
    </source>
</evidence>
<gene>
    <name evidence="10" type="ORF">ACA1_042070</name>
</gene>
<dbReference type="InterPro" id="IPR011009">
    <property type="entry name" value="Kinase-like_dom_sf"/>
</dbReference>
<keyword evidence="6" id="KW-0727">SH2 domain</keyword>
<dbReference type="GeneID" id="14917583"/>
<keyword evidence="2" id="KW-0547">Nucleotide-binding</keyword>
<dbReference type="PANTHER" id="PTHR44329">
    <property type="entry name" value="SERINE/THREONINE-PROTEIN KINASE TNNI3K-RELATED"/>
    <property type="match status" value="1"/>
</dbReference>
<dbReference type="AlphaFoldDB" id="L8GW91"/>
<sequence>MEDSSWLTDSADEEPKVVESLAKGTKEGSGEQAVGVSVGGSAIERREASVTWEIKSSEIKLGAKLGQGAFGAGKLRGQEVAVKVLQKQKLDSDTLEAFRKEVAIMSKLRQPHLLLFMGACTEPGNLMIVTEYMSKGSVHDLLYGSGKTPLSFKRKMLIAKQAALGMNWLHCSEPPFIHRDLKSDFGLSQVKPEDDLSMQQDPTAYAGTPLWMAPEVLMRQPFDEKADVYSFGLLLWYFQPVSIPAPWELLMEQTPFQSIKSLKQLVQTVCVEHKRPEIPPDCTPTLRSLIHSCWQPSPKDRPTFAEILSVLDDVIVEALIADNTARRFWREKCGDKVKLLWKDFMTAFATYVHEKQRPFLPLTPEAELKLACLKQLVANNPDQEVSIEDFAWCVTCFGPWEDASILSRMENLLRKRWFFGFLSADEAEKKLSLAHKRGTFLVRFSMQDPGSYSISVRDSVKGKALVKHYRVLHKPGGPYVIGGSQCNELEEVIAKYNKEMRLKRPCDGWPYEALFPDQASESATLRVKQEAVNNYVSIAF</sequence>
<dbReference type="CDD" id="cd13999">
    <property type="entry name" value="STKc_MAP3K-like"/>
    <property type="match status" value="1"/>
</dbReference>
<evidence type="ECO:0000259" key="8">
    <source>
        <dbReference type="PROSITE" id="PS50001"/>
    </source>
</evidence>
<dbReference type="PROSITE" id="PS50001">
    <property type="entry name" value="SH2"/>
    <property type="match status" value="1"/>
</dbReference>
<dbReference type="Gene3D" id="3.30.505.10">
    <property type="entry name" value="SH2 domain"/>
    <property type="match status" value="1"/>
</dbReference>
<evidence type="ECO:0000256" key="6">
    <source>
        <dbReference type="PROSITE-ProRule" id="PRU00191"/>
    </source>
</evidence>
<feature type="domain" description="SH2" evidence="8">
    <location>
        <begin position="417"/>
        <end position="499"/>
    </location>
</feature>
<dbReference type="KEGG" id="acan:ACA1_042070"/>
<dbReference type="Pfam" id="PF07714">
    <property type="entry name" value="PK_Tyr_Ser-Thr"/>
    <property type="match status" value="1"/>
</dbReference>
<dbReference type="EMBL" id="KB007981">
    <property type="protein sequence ID" value="ELR16868.1"/>
    <property type="molecule type" value="Genomic_DNA"/>
</dbReference>
<evidence type="ECO:0000259" key="9">
    <source>
        <dbReference type="PROSITE" id="PS50011"/>
    </source>
</evidence>
<evidence type="ECO:0000256" key="2">
    <source>
        <dbReference type="ARBA" id="ARBA00022741"/>
    </source>
</evidence>
<feature type="region of interest" description="Disordered" evidence="7">
    <location>
        <begin position="1"/>
        <end position="37"/>
    </location>
</feature>
<dbReference type="Pfam" id="PF00017">
    <property type="entry name" value="SH2"/>
    <property type="match status" value="1"/>
</dbReference>
<dbReference type="InterPro" id="IPR036860">
    <property type="entry name" value="SH2_dom_sf"/>
</dbReference>
<keyword evidence="4" id="KW-0067">ATP-binding</keyword>
<dbReference type="PRINTS" id="PR00401">
    <property type="entry name" value="SH2DOMAIN"/>
</dbReference>
<evidence type="ECO:0000256" key="1">
    <source>
        <dbReference type="ARBA" id="ARBA00022679"/>
    </source>
</evidence>
<dbReference type="InterPro" id="IPR000719">
    <property type="entry name" value="Prot_kinase_dom"/>
</dbReference>
<evidence type="ECO:0000256" key="3">
    <source>
        <dbReference type="ARBA" id="ARBA00022777"/>
    </source>
</evidence>
<dbReference type="Proteomes" id="UP000011083">
    <property type="component" value="Unassembled WGS sequence"/>
</dbReference>
<feature type="domain" description="Protein kinase" evidence="9">
    <location>
        <begin position="59"/>
        <end position="315"/>
    </location>
</feature>
<dbReference type="RefSeq" id="XP_004338881.1">
    <property type="nucleotide sequence ID" value="XM_004338833.1"/>
</dbReference>
<dbReference type="InterPro" id="IPR051681">
    <property type="entry name" value="Ser/Thr_Kinases-Pseudokinases"/>
</dbReference>
<dbReference type="InterPro" id="IPR000980">
    <property type="entry name" value="SH2"/>
</dbReference>
<keyword evidence="11" id="KW-1185">Reference proteome</keyword>
<dbReference type="PANTHER" id="PTHR44329:SF243">
    <property type="entry name" value="DUAL SPECIFICITY PROTEIN KINASE SHKB"/>
    <property type="match status" value="1"/>
</dbReference>
<keyword evidence="1" id="KW-0808">Transferase</keyword>
<protein>
    <submittedName>
        <fullName evidence="10">Dual specificity protein kinase</fullName>
    </submittedName>
</protein>
<accession>L8GW91</accession>
<reference evidence="10 11" key="1">
    <citation type="journal article" date="2013" name="Genome Biol.">
        <title>Genome of Acanthamoeba castellanii highlights extensive lateral gene transfer and early evolution of tyrosine kinase signaling.</title>
        <authorList>
            <person name="Clarke M."/>
            <person name="Lohan A.J."/>
            <person name="Liu B."/>
            <person name="Lagkouvardos I."/>
            <person name="Roy S."/>
            <person name="Zafar N."/>
            <person name="Bertelli C."/>
            <person name="Schilde C."/>
            <person name="Kianianmomeni A."/>
            <person name="Burglin T.R."/>
            <person name="Frech C."/>
            <person name="Turcotte B."/>
            <person name="Kopec K.O."/>
            <person name="Synnott J.M."/>
            <person name="Choo C."/>
            <person name="Paponov I."/>
            <person name="Finkler A."/>
            <person name="Soon Heng Tan C."/>
            <person name="Hutchins A.P."/>
            <person name="Weinmeier T."/>
            <person name="Rattei T."/>
            <person name="Chu J.S."/>
            <person name="Gimenez G."/>
            <person name="Irimia M."/>
            <person name="Rigden D.J."/>
            <person name="Fitzpatrick D.A."/>
            <person name="Lorenzo-Morales J."/>
            <person name="Bateman A."/>
            <person name="Chiu C.H."/>
            <person name="Tang P."/>
            <person name="Hegemann P."/>
            <person name="Fromm H."/>
            <person name="Raoult D."/>
            <person name="Greub G."/>
            <person name="Miranda-Saavedra D."/>
            <person name="Chen N."/>
            <person name="Nash P."/>
            <person name="Ginger M.L."/>
            <person name="Horn M."/>
            <person name="Schaap P."/>
            <person name="Caler L."/>
            <person name="Loftus B."/>
        </authorList>
    </citation>
    <scope>NUCLEOTIDE SEQUENCE [LARGE SCALE GENOMIC DNA]</scope>
    <source>
        <strain evidence="10 11">Neff</strain>
    </source>
</reference>
<dbReference type="OMA" id="SIPAPWE"/>
<keyword evidence="5" id="KW-0829">Tyrosine-protein kinase</keyword>
<evidence type="ECO:0000256" key="4">
    <source>
        <dbReference type="ARBA" id="ARBA00022840"/>
    </source>
</evidence>
<evidence type="ECO:0000313" key="10">
    <source>
        <dbReference type="EMBL" id="ELR16868.1"/>
    </source>
</evidence>
<dbReference type="Gene3D" id="3.30.200.20">
    <property type="entry name" value="Phosphorylase Kinase, domain 1"/>
    <property type="match status" value="1"/>
</dbReference>
<proteinExistence type="predicted"/>
<dbReference type="GO" id="GO:0005524">
    <property type="term" value="F:ATP binding"/>
    <property type="evidence" value="ECO:0007669"/>
    <property type="project" value="UniProtKB-KW"/>
</dbReference>
<evidence type="ECO:0000256" key="5">
    <source>
        <dbReference type="ARBA" id="ARBA00023137"/>
    </source>
</evidence>
<dbReference type="Gene3D" id="1.10.510.10">
    <property type="entry name" value="Transferase(Phosphotransferase) domain 1"/>
    <property type="match status" value="1"/>
</dbReference>
<dbReference type="GO" id="GO:0004674">
    <property type="term" value="F:protein serine/threonine kinase activity"/>
    <property type="evidence" value="ECO:0007669"/>
    <property type="project" value="TreeGrafter"/>
</dbReference>
<evidence type="ECO:0000256" key="7">
    <source>
        <dbReference type="SAM" id="MobiDB-lite"/>
    </source>
</evidence>
<dbReference type="SUPFAM" id="SSF55550">
    <property type="entry name" value="SH2 domain"/>
    <property type="match status" value="1"/>
</dbReference>
<dbReference type="InterPro" id="IPR001245">
    <property type="entry name" value="Ser-Thr/Tyr_kinase_cat_dom"/>
</dbReference>
<dbReference type="GO" id="GO:0004713">
    <property type="term" value="F:protein tyrosine kinase activity"/>
    <property type="evidence" value="ECO:0007669"/>
    <property type="project" value="UniProtKB-KW"/>
</dbReference>